<dbReference type="Pfam" id="PF13428">
    <property type="entry name" value="TPR_14"/>
    <property type="match status" value="1"/>
</dbReference>
<dbReference type="SMART" id="SM00028">
    <property type="entry name" value="TPR"/>
    <property type="match status" value="4"/>
</dbReference>
<dbReference type="Gene3D" id="1.25.40.10">
    <property type="entry name" value="Tetratricopeptide repeat domain"/>
    <property type="match status" value="3"/>
</dbReference>
<dbReference type="SUPFAM" id="SSF48452">
    <property type="entry name" value="TPR-like"/>
    <property type="match status" value="2"/>
</dbReference>
<feature type="repeat" description="TPR" evidence="1">
    <location>
        <begin position="527"/>
        <end position="560"/>
    </location>
</feature>
<dbReference type="Proteomes" id="UP000272193">
    <property type="component" value="Unassembled WGS sequence"/>
</dbReference>
<evidence type="ECO:0000256" key="2">
    <source>
        <dbReference type="SAM" id="SignalP"/>
    </source>
</evidence>
<dbReference type="EMBL" id="RKQL01000001">
    <property type="protein sequence ID" value="RPE72943.1"/>
    <property type="molecule type" value="Genomic_DNA"/>
</dbReference>
<reference evidence="3 4" key="1">
    <citation type="submission" date="2018-11" db="EMBL/GenBank/DDBJ databases">
        <title>Genomic Encyclopedia of Type Strains, Phase IV (KMG-IV): sequencing the most valuable type-strain genomes for metagenomic binning, comparative biology and taxonomic classification.</title>
        <authorList>
            <person name="Goeker M."/>
        </authorList>
    </citation>
    <scope>NUCLEOTIDE SEQUENCE [LARGE SCALE GENOMIC DNA]</scope>
    <source>
        <strain evidence="3 4">DSM 101684</strain>
    </source>
</reference>
<proteinExistence type="predicted"/>
<dbReference type="GO" id="GO:0003729">
    <property type="term" value="F:mRNA binding"/>
    <property type="evidence" value="ECO:0007669"/>
    <property type="project" value="InterPro"/>
</dbReference>
<dbReference type="InterPro" id="IPR019734">
    <property type="entry name" value="TPR_rpt"/>
</dbReference>
<feature type="chain" id="PRO_5018281436" evidence="2">
    <location>
        <begin position="22"/>
        <end position="575"/>
    </location>
</feature>
<dbReference type="InterPro" id="IPR044624">
    <property type="entry name" value="Mbb1-like"/>
</dbReference>
<keyword evidence="1" id="KW-0802">TPR repeat</keyword>
<accession>A0A3N4US07</accession>
<dbReference type="PROSITE" id="PS50005">
    <property type="entry name" value="TPR"/>
    <property type="match status" value="2"/>
</dbReference>
<dbReference type="RefSeq" id="WP_124220388.1">
    <property type="nucleotide sequence ID" value="NZ_RKQL01000001.1"/>
</dbReference>
<dbReference type="OrthoDB" id="9766710at2"/>
<dbReference type="Pfam" id="PF13432">
    <property type="entry name" value="TPR_16"/>
    <property type="match status" value="3"/>
</dbReference>
<keyword evidence="4" id="KW-1185">Reference proteome</keyword>
<feature type="signal peptide" evidence="2">
    <location>
        <begin position="1"/>
        <end position="21"/>
    </location>
</feature>
<dbReference type="PANTHER" id="PTHR44917:SF1">
    <property type="entry name" value="PROTEIN HIGH CHLOROPHYLL FLUORESCENT 107"/>
    <property type="match status" value="1"/>
</dbReference>
<evidence type="ECO:0000313" key="4">
    <source>
        <dbReference type="Proteomes" id="UP000272193"/>
    </source>
</evidence>
<evidence type="ECO:0000256" key="1">
    <source>
        <dbReference type="PROSITE-ProRule" id="PRU00339"/>
    </source>
</evidence>
<keyword evidence="2" id="KW-0732">Signal</keyword>
<sequence length="575" mass="63277">MKPALCLALALLLPLSNPAVSAPPEPPEPPYRSSLDAPLFYQILLGELYLRAGDASTAYALMLDAARRTHEPRLFKRAVDIALEAREGDAALEAARAWRKDQPHSLAAGRLLLQLLVALNRIEETEPLLRELLEDIAPSERASAIASIPALFANVRSGRDAAERVTRALADALRQPDTAPAAHAAIARLWLQAGDTSAALEATRRALDHDPRSEAAALVAAELVGPEQPTAEALVERYLSAAQPPSTSVLLTYTQSLIRQGRRAEAMQWLERATREAPQQAQAWLALGLLQADEGLVRAAHASLERYLALTEAEAARHPGGRNTALMALARLALRSGQIEEAQRWVAQLPEDAESLQPVTLKASLLAAQGKLDEARRLIQSWPAASAEQEVARLMAEVRLLQDHGQPAEAFRLLEEGVNRWPDDPDLRYELALAAERRGDLARMERELRTLIERHPRFHHAYNALGYSMAERNVNLDEARQLILKALEFAPKDPLILDSLGWVEYRLGNLSRAREILEGAFTAMPDAEIAAHLGEVLWALGDREQARRVWEAGARINPNNATITATRKRLTGEKP</sequence>
<dbReference type="GO" id="GO:0003727">
    <property type="term" value="F:single-stranded RNA binding"/>
    <property type="evidence" value="ECO:0007669"/>
    <property type="project" value="TreeGrafter"/>
</dbReference>
<organism evidence="3 4">
    <name type="scientific">Tibeticola sediminis</name>
    <dbReference type="NCBI Taxonomy" id="1917811"/>
    <lineage>
        <taxon>Bacteria</taxon>
        <taxon>Pseudomonadati</taxon>
        <taxon>Pseudomonadota</taxon>
        <taxon>Betaproteobacteria</taxon>
        <taxon>Burkholderiales</taxon>
        <taxon>Comamonadaceae</taxon>
        <taxon>Tibeticola</taxon>
    </lineage>
</organism>
<dbReference type="AlphaFoldDB" id="A0A3N4US07"/>
<evidence type="ECO:0000313" key="3">
    <source>
        <dbReference type="EMBL" id="RPE72943.1"/>
    </source>
</evidence>
<feature type="repeat" description="TPR" evidence="1">
    <location>
        <begin position="180"/>
        <end position="213"/>
    </location>
</feature>
<gene>
    <name evidence="3" type="ORF">EDC62_0652</name>
</gene>
<dbReference type="InterPro" id="IPR011990">
    <property type="entry name" value="TPR-like_helical_dom_sf"/>
</dbReference>
<protein>
    <submittedName>
        <fullName evidence="3">Tfp pilus assembly protein PilF</fullName>
    </submittedName>
</protein>
<comment type="caution">
    <text evidence="3">The sequence shown here is derived from an EMBL/GenBank/DDBJ whole genome shotgun (WGS) entry which is preliminary data.</text>
</comment>
<dbReference type="GO" id="GO:0006417">
    <property type="term" value="P:regulation of translation"/>
    <property type="evidence" value="ECO:0007669"/>
    <property type="project" value="TreeGrafter"/>
</dbReference>
<dbReference type="GO" id="GO:0006397">
    <property type="term" value="P:mRNA processing"/>
    <property type="evidence" value="ECO:0007669"/>
    <property type="project" value="InterPro"/>
</dbReference>
<name>A0A3N4US07_9BURK</name>
<dbReference type="PANTHER" id="PTHR44917">
    <property type="entry name" value="PROTEIN HIGH CHLOROPHYLL FLUORESCENT 107"/>
    <property type="match status" value="1"/>
</dbReference>